<dbReference type="PIRSF" id="PIRSF004491">
    <property type="entry name" value="FAD_Synth"/>
    <property type="match status" value="1"/>
</dbReference>
<dbReference type="SUPFAM" id="SSF52374">
    <property type="entry name" value="Nucleotidylyl transferase"/>
    <property type="match status" value="1"/>
</dbReference>
<evidence type="ECO:0000256" key="7">
    <source>
        <dbReference type="ARBA" id="ARBA00022741"/>
    </source>
</evidence>
<dbReference type="RefSeq" id="WP_151617794.1">
    <property type="nucleotide sequence ID" value="NZ_WBXO01000001.1"/>
</dbReference>
<keyword evidence="6 14" id="KW-0548">Nucleotidyltransferase</keyword>
<dbReference type="InterPro" id="IPR015865">
    <property type="entry name" value="Riboflavin_kinase_bac/euk"/>
</dbReference>
<feature type="domain" description="Riboflavin kinase" evidence="15">
    <location>
        <begin position="183"/>
        <end position="309"/>
    </location>
</feature>
<evidence type="ECO:0000256" key="10">
    <source>
        <dbReference type="ARBA" id="ARBA00022840"/>
    </source>
</evidence>
<dbReference type="GO" id="GO:0008531">
    <property type="term" value="F:riboflavin kinase activity"/>
    <property type="evidence" value="ECO:0007669"/>
    <property type="project" value="UniProtKB-UniRule"/>
</dbReference>
<dbReference type="GO" id="GO:0005524">
    <property type="term" value="F:ATP binding"/>
    <property type="evidence" value="ECO:0007669"/>
    <property type="project" value="UniProtKB-UniRule"/>
</dbReference>
<dbReference type="GO" id="GO:0009231">
    <property type="term" value="P:riboflavin biosynthetic process"/>
    <property type="evidence" value="ECO:0007669"/>
    <property type="project" value="InterPro"/>
</dbReference>
<evidence type="ECO:0000256" key="13">
    <source>
        <dbReference type="ARBA" id="ARBA00049494"/>
    </source>
</evidence>
<dbReference type="Gene3D" id="2.40.30.30">
    <property type="entry name" value="Riboflavin kinase-like"/>
    <property type="match status" value="1"/>
</dbReference>
<proteinExistence type="inferred from homology"/>
<dbReference type="GO" id="GO:0003919">
    <property type="term" value="F:FMN adenylyltransferase activity"/>
    <property type="evidence" value="ECO:0007669"/>
    <property type="project" value="UniProtKB-UniRule"/>
</dbReference>
<sequence>MDTIIYKGRSIGEYQRVHIALGNFDGVHLGHRRIIEELVKKSHQEQGTAVVATFDPHPLEVIRPQQPPKLITPMKVKGELFRRLGVDICLLFSFSDQMAQLTAEDFVEIVLKEHLRCNSVMIGFNYSFGSKGLGTPTLLQKLGKENGFNVKIMDAVTIDGIPVSSTNIRKALLQGDVERATQLLGYIPMLTGKVVHGEKRGRQMGFPTINLDLSKNQLLPQRGVYSAVATFADKKDRYIALVNIGVKPTFGCHRESVEAHLLDFRGDLYGQEVILHLIHFLRPEIAFGQVEELIAQIKKDSTQTREYMKRIDQEFINEKLIDLHNRSTS</sequence>
<dbReference type="InterPro" id="IPR014729">
    <property type="entry name" value="Rossmann-like_a/b/a_fold"/>
</dbReference>
<comment type="catalytic activity">
    <reaction evidence="13 14">
        <text>FMN + ATP + H(+) = FAD + diphosphate</text>
        <dbReference type="Rhea" id="RHEA:17237"/>
        <dbReference type="ChEBI" id="CHEBI:15378"/>
        <dbReference type="ChEBI" id="CHEBI:30616"/>
        <dbReference type="ChEBI" id="CHEBI:33019"/>
        <dbReference type="ChEBI" id="CHEBI:57692"/>
        <dbReference type="ChEBI" id="CHEBI:58210"/>
        <dbReference type="EC" id="2.7.7.2"/>
    </reaction>
</comment>
<evidence type="ECO:0000256" key="5">
    <source>
        <dbReference type="ARBA" id="ARBA00022679"/>
    </source>
</evidence>
<evidence type="ECO:0000313" key="17">
    <source>
        <dbReference type="Proteomes" id="UP000468766"/>
    </source>
</evidence>
<dbReference type="OrthoDB" id="9803667at2"/>
<keyword evidence="7 14" id="KW-0547">Nucleotide-binding</keyword>
<dbReference type="PANTHER" id="PTHR22749:SF6">
    <property type="entry name" value="RIBOFLAVIN KINASE"/>
    <property type="match status" value="1"/>
</dbReference>
<evidence type="ECO:0000256" key="11">
    <source>
        <dbReference type="ARBA" id="ARBA00023268"/>
    </source>
</evidence>
<dbReference type="CDD" id="cd02064">
    <property type="entry name" value="FAD_synthetase_N"/>
    <property type="match status" value="1"/>
</dbReference>
<keyword evidence="17" id="KW-1185">Reference proteome</keyword>
<organism evidence="16 17">
    <name type="scientific">Heliorestis acidaminivorans</name>
    <dbReference type="NCBI Taxonomy" id="553427"/>
    <lineage>
        <taxon>Bacteria</taxon>
        <taxon>Bacillati</taxon>
        <taxon>Bacillota</taxon>
        <taxon>Clostridia</taxon>
        <taxon>Eubacteriales</taxon>
        <taxon>Heliobacteriaceae</taxon>
        <taxon>Heliorestis</taxon>
    </lineage>
</organism>
<dbReference type="InterPro" id="IPR015864">
    <property type="entry name" value="FAD_synthase"/>
</dbReference>
<dbReference type="SMART" id="SM00904">
    <property type="entry name" value="Flavokinase"/>
    <property type="match status" value="1"/>
</dbReference>
<comment type="caution">
    <text evidence="16">The sequence shown here is derived from an EMBL/GenBank/DDBJ whole genome shotgun (WGS) entry which is preliminary data.</text>
</comment>
<dbReference type="Pfam" id="PF06574">
    <property type="entry name" value="FAD_syn"/>
    <property type="match status" value="1"/>
</dbReference>
<evidence type="ECO:0000259" key="15">
    <source>
        <dbReference type="SMART" id="SM00904"/>
    </source>
</evidence>
<dbReference type="SUPFAM" id="SSF82114">
    <property type="entry name" value="Riboflavin kinase-like"/>
    <property type="match status" value="1"/>
</dbReference>
<dbReference type="Gene3D" id="3.40.50.620">
    <property type="entry name" value="HUPs"/>
    <property type="match status" value="1"/>
</dbReference>
<dbReference type="EMBL" id="WBXO01000001">
    <property type="protein sequence ID" value="KAB2954348.1"/>
    <property type="molecule type" value="Genomic_DNA"/>
</dbReference>
<dbReference type="InterPro" id="IPR023468">
    <property type="entry name" value="Riboflavin_kinase"/>
</dbReference>
<comment type="pathway">
    <text evidence="1 14">Cofactor biosynthesis; FAD biosynthesis; FAD from FMN: step 1/1.</text>
</comment>
<keyword evidence="4 14" id="KW-0288">FMN</keyword>
<evidence type="ECO:0000256" key="14">
    <source>
        <dbReference type="PIRNR" id="PIRNR004491"/>
    </source>
</evidence>
<dbReference type="UniPathway" id="UPA00276">
    <property type="reaction ID" value="UER00406"/>
</dbReference>
<keyword evidence="5 14" id="KW-0808">Transferase</keyword>
<dbReference type="NCBIfam" id="TIGR00083">
    <property type="entry name" value="ribF"/>
    <property type="match status" value="1"/>
</dbReference>
<evidence type="ECO:0000313" key="16">
    <source>
        <dbReference type="EMBL" id="KAB2954348.1"/>
    </source>
</evidence>
<dbReference type="PANTHER" id="PTHR22749">
    <property type="entry name" value="RIBOFLAVIN KINASE/FMN ADENYLYLTRANSFERASE"/>
    <property type="match status" value="1"/>
</dbReference>
<dbReference type="AlphaFoldDB" id="A0A6I0F9Y0"/>
<dbReference type="FunFam" id="3.40.50.620:FF:000021">
    <property type="entry name" value="Riboflavin biosynthesis protein"/>
    <property type="match status" value="1"/>
</dbReference>
<keyword evidence="9 14" id="KW-0274">FAD</keyword>
<evidence type="ECO:0000256" key="9">
    <source>
        <dbReference type="ARBA" id="ARBA00022827"/>
    </source>
</evidence>
<dbReference type="Pfam" id="PF01687">
    <property type="entry name" value="Flavokinase"/>
    <property type="match status" value="1"/>
</dbReference>
<keyword evidence="3 14" id="KW-0285">Flavoprotein</keyword>
<evidence type="ECO:0000256" key="1">
    <source>
        <dbReference type="ARBA" id="ARBA00004726"/>
    </source>
</evidence>
<keyword evidence="10 14" id="KW-0067">ATP-binding</keyword>
<dbReference type="EC" id="2.7.7.2" evidence="14"/>
<accession>A0A6I0F9Y0</accession>
<name>A0A6I0F9Y0_9FIRM</name>
<dbReference type="InterPro" id="IPR023465">
    <property type="entry name" value="Riboflavin_kinase_dom_sf"/>
</dbReference>
<comment type="pathway">
    <text evidence="2 14">Cofactor biosynthesis; FMN biosynthesis; FMN from riboflavin (ATP route): step 1/1.</text>
</comment>
<reference evidence="16 17" key="1">
    <citation type="submission" date="2019-10" db="EMBL/GenBank/DDBJ databases">
        <title>Whole-genome sequence of the extremophile Heliorestis acidaminivorans DSM 24790.</title>
        <authorList>
            <person name="Kyndt J.A."/>
            <person name="Meyer T.E."/>
        </authorList>
    </citation>
    <scope>NUCLEOTIDE SEQUENCE [LARGE SCALE GENOMIC DNA]</scope>
    <source>
        <strain evidence="16 17">DSM 24790</strain>
    </source>
</reference>
<evidence type="ECO:0000256" key="6">
    <source>
        <dbReference type="ARBA" id="ARBA00022695"/>
    </source>
</evidence>
<comment type="catalytic activity">
    <reaction evidence="12 14">
        <text>riboflavin + ATP = FMN + ADP + H(+)</text>
        <dbReference type="Rhea" id="RHEA:14357"/>
        <dbReference type="ChEBI" id="CHEBI:15378"/>
        <dbReference type="ChEBI" id="CHEBI:30616"/>
        <dbReference type="ChEBI" id="CHEBI:57986"/>
        <dbReference type="ChEBI" id="CHEBI:58210"/>
        <dbReference type="ChEBI" id="CHEBI:456216"/>
        <dbReference type="EC" id="2.7.1.26"/>
    </reaction>
</comment>
<dbReference type="InterPro" id="IPR002606">
    <property type="entry name" value="Riboflavin_kinase_bac"/>
</dbReference>
<dbReference type="GO" id="GO:0006747">
    <property type="term" value="P:FAD biosynthetic process"/>
    <property type="evidence" value="ECO:0007669"/>
    <property type="project" value="UniProtKB-UniRule"/>
</dbReference>
<dbReference type="UniPathway" id="UPA00277">
    <property type="reaction ID" value="UER00407"/>
</dbReference>
<dbReference type="EC" id="2.7.1.26" evidence="14"/>
<protein>
    <recommendedName>
        <fullName evidence="14">Riboflavin biosynthesis protein</fullName>
    </recommendedName>
    <domain>
        <recommendedName>
            <fullName evidence="14">Riboflavin kinase</fullName>
            <ecNumber evidence="14">2.7.1.26</ecNumber>
        </recommendedName>
        <alternativeName>
            <fullName evidence="14">Flavokinase</fullName>
        </alternativeName>
    </domain>
    <domain>
        <recommendedName>
            <fullName evidence="14">FMN adenylyltransferase</fullName>
            <ecNumber evidence="14">2.7.7.2</ecNumber>
        </recommendedName>
        <alternativeName>
            <fullName evidence="14">FAD pyrophosphorylase</fullName>
        </alternativeName>
        <alternativeName>
            <fullName evidence="14">FAD synthase</fullName>
        </alternativeName>
    </domain>
</protein>
<dbReference type="GO" id="GO:0009398">
    <property type="term" value="P:FMN biosynthetic process"/>
    <property type="evidence" value="ECO:0007669"/>
    <property type="project" value="UniProtKB-UniRule"/>
</dbReference>
<evidence type="ECO:0000256" key="12">
    <source>
        <dbReference type="ARBA" id="ARBA00047880"/>
    </source>
</evidence>
<gene>
    <name evidence="16" type="ORF">F9B85_01270</name>
</gene>
<comment type="similarity">
    <text evidence="14">Belongs to the ribF family.</text>
</comment>
<evidence type="ECO:0000256" key="8">
    <source>
        <dbReference type="ARBA" id="ARBA00022777"/>
    </source>
</evidence>
<evidence type="ECO:0000256" key="3">
    <source>
        <dbReference type="ARBA" id="ARBA00022630"/>
    </source>
</evidence>
<dbReference type="Proteomes" id="UP000468766">
    <property type="component" value="Unassembled WGS sequence"/>
</dbReference>
<evidence type="ECO:0000256" key="2">
    <source>
        <dbReference type="ARBA" id="ARBA00005201"/>
    </source>
</evidence>
<evidence type="ECO:0000256" key="4">
    <source>
        <dbReference type="ARBA" id="ARBA00022643"/>
    </source>
</evidence>
<keyword evidence="11" id="KW-0511">Multifunctional enzyme</keyword>
<dbReference type="NCBIfam" id="NF004162">
    <property type="entry name" value="PRK05627.1-5"/>
    <property type="match status" value="1"/>
</dbReference>
<dbReference type="NCBIfam" id="NF004160">
    <property type="entry name" value="PRK05627.1-3"/>
    <property type="match status" value="1"/>
</dbReference>
<keyword evidence="8 14" id="KW-0418">Kinase</keyword>